<sequence length="188" mass="20807">MDRDPWAKFRRPNSEHPAQSEETRTHQHPGVAGARRPNAMPSPSPAPPPVLPISEHEDEIVAAVDANPVVVVIGETGSGKSTQLSQILHRRGYTRRGAIAVTQPRRVAAVSVSRRVAQELGVPLGDEVGYAIRFEDRTSERTCIKYLTDGILLRESLSNPELKQYSVIILDEAHERSLNTYGDLLIYI</sequence>
<dbReference type="EMBL" id="NCVQ01000010">
    <property type="protein sequence ID" value="PWZ04965.1"/>
    <property type="molecule type" value="Genomic_DNA"/>
</dbReference>
<evidence type="ECO:0000313" key="4">
    <source>
        <dbReference type="EMBL" id="PWZ04965.1"/>
    </source>
</evidence>
<dbReference type="InterPro" id="IPR002464">
    <property type="entry name" value="DNA/RNA_helicase_DEAH_CS"/>
</dbReference>
<gene>
    <name evidence="4" type="primary">At1g27900_1</name>
    <name evidence="4" type="ORF">Zm00014a_024904</name>
</gene>
<evidence type="ECO:0000256" key="1">
    <source>
        <dbReference type="ARBA" id="ARBA00022801"/>
    </source>
</evidence>
<dbReference type="InterPro" id="IPR027417">
    <property type="entry name" value="P-loop_NTPase"/>
</dbReference>
<dbReference type="AlphaFoldDB" id="A0A3L6D8W5"/>
<dbReference type="ExpressionAtlas" id="A0A3L6D8W5">
    <property type="expression patterns" value="baseline and differential"/>
</dbReference>
<name>A0A3L6D8W5_MAIZE</name>
<feature type="region of interest" description="Disordered" evidence="2">
    <location>
        <begin position="1"/>
        <end position="52"/>
    </location>
</feature>
<dbReference type="PANTHER" id="PTHR18934:SF234">
    <property type="entry name" value="PRE-MRNA-SPLICING FACTOR ATP-DEPENDENT RNA HELICASE DEAH4-RELATED"/>
    <property type="match status" value="1"/>
</dbReference>
<keyword evidence="1" id="KW-0378">Hydrolase</keyword>
<evidence type="ECO:0000256" key="2">
    <source>
        <dbReference type="SAM" id="MobiDB-lite"/>
    </source>
</evidence>
<accession>A0A3L6D8W5</accession>
<dbReference type="Gene3D" id="3.40.50.300">
    <property type="entry name" value="P-loop containing nucleotide triphosphate hydrolases"/>
    <property type="match status" value="1"/>
</dbReference>
<protein>
    <submittedName>
        <fullName evidence="4">Putative pre-mRNA-splicing factor ATP-dependent RNA helicase DEAH4</fullName>
    </submittedName>
</protein>
<dbReference type="InterPro" id="IPR049945">
    <property type="entry name" value="AAA_22"/>
</dbReference>
<reference evidence="4 5" key="1">
    <citation type="journal article" date="2018" name="Nat. Genet.">
        <title>Extensive intraspecific gene order and gene structural variations between Mo17 and other maize genomes.</title>
        <authorList>
            <person name="Sun S."/>
            <person name="Zhou Y."/>
            <person name="Chen J."/>
            <person name="Shi J."/>
            <person name="Zhao H."/>
            <person name="Zhao H."/>
            <person name="Song W."/>
            <person name="Zhang M."/>
            <person name="Cui Y."/>
            <person name="Dong X."/>
            <person name="Liu H."/>
            <person name="Ma X."/>
            <person name="Jiao Y."/>
            <person name="Wang B."/>
            <person name="Wei X."/>
            <person name="Stein J.C."/>
            <person name="Glaubitz J.C."/>
            <person name="Lu F."/>
            <person name="Yu G."/>
            <person name="Liang C."/>
            <person name="Fengler K."/>
            <person name="Li B."/>
            <person name="Rafalski A."/>
            <person name="Schnable P.S."/>
            <person name="Ware D.H."/>
            <person name="Buckler E.S."/>
            <person name="Lai J."/>
        </authorList>
    </citation>
    <scope>NUCLEOTIDE SEQUENCE [LARGE SCALE GENOMIC DNA]</scope>
    <source>
        <strain evidence="5">cv. Missouri 17</strain>
        <tissue evidence="4">Seedling</tissue>
    </source>
</reference>
<dbReference type="SUPFAM" id="SSF52540">
    <property type="entry name" value="P-loop containing nucleoside triphosphate hydrolases"/>
    <property type="match status" value="1"/>
</dbReference>
<dbReference type="InterPro" id="IPR014001">
    <property type="entry name" value="Helicase_ATP-bd"/>
</dbReference>
<dbReference type="Pfam" id="PF13401">
    <property type="entry name" value="AAA_22"/>
    <property type="match status" value="1"/>
</dbReference>
<dbReference type="SMART" id="SM00487">
    <property type="entry name" value="DEXDc"/>
    <property type="match status" value="1"/>
</dbReference>
<comment type="caution">
    <text evidence="4">The sequence shown here is derived from an EMBL/GenBank/DDBJ whole genome shotgun (WGS) entry which is preliminary data.</text>
</comment>
<evidence type="ECO:0000259" key="3">
    <source>
        <dbReference type="PROSITE" id="PS51192"/>
    </source>
</evidence>
<dbReference type="PROSITE" id="PS51192">
    <property type="entry name" value="HELICASE_ATP_BIND_1"/>
    <property type="match status" value="1"/>
</dbReference>
<feature type="compositionally biased region" description="Basic and acidic residues" evidence="2">
    <location>
        <begin position="1"/>
        <end position="25"/>
    </location>
</feature>
<evidence type="ECO:0000313" key="5">
    <source>
        <dbReference type="Proteomes" id="UP000251960"/>
    </source>
</evidence>
<feature type="domain" description="Helicase ATP-binding" evidence="3">
    <location>
        <begin position="61"/>
        <end position="188"/>
    </location>
</feature>
<organism evidence="4 5">
    <name type="scientific">Zea mays</name>
    <name type="common">Maize</name>
    <dbReference type="NCBI Taxonomy" id="4577"/>
    <lineage>
        <taxon>Eukaryota</taxon>
        <taxon>Viridiplantae</taxon>
        <taxon>Streptophyta</taxon>
        <taxon>Embryophyta</taxon>
        <taxon>Tracheophyta</taxon>
        <taxon>Spermatophyta</taxon>
        <taxon>Magnoliopsida</taxon>
        <taxon>Liliopsida</taxon>
        <taxon>Poales</taxon>
        <taxon>Poaceae</taxon>
        <taxon>PACMAD clade</taxon>
        <taxon>Panicoideae</taxon>
        <taxon>Andropogonodae</taxon>
        <taxon>Andropogoneae</taxon>
        <taxon>Tripsacinae</taxon>
        <taxon>Zea</taxon>
    </lineage>
</organism>
<feature type="compositionally biased region" description="Pro residues" evidence="2">
    <location>
        <begin position="40"/>
        <end position="51"/>
    </location>
</feature>
<keyword evidence="4" id="KW-0547">Nucleotide-binding</keyword>
<dbReference type="PANTHER" id="PTHR18934">
    <property type="entry name" value="ATP-DEPENDENT RNA HELICASE"/>
    <property type="match status" value="1"/>
</dbReference>
<keyword evidence="4" id="KW-0067">ATP-binding</keyword>
<dbReference type="PROSITE" id="PS00690">
    <property type="entry name" value="DEAH_ATP_HELICASE"/>
    <property type="match status" value="1"/>
</dbReference>
<keyword evidence="4" id="KW-0347">Helicase</keyword>
<dbReference type="GO" id="GO:0016887">
    <property type="term" value="F:ATP hydrolysis activity"/>
    <property type="evidence" value="ECO:0007669"/>
    <property type="project" value="InterPro"/>
</dbReference>
<dbReference type="GO" id="GO:0004386">
    <property type="term" value="F:helicase activity"/>
    <property type="evidence" value="ECO:0007669"/>
    <property type="project" value="UniProtKB-KW"/>
</dbReference>
<dbReference type="Proteomes" id="UP000251960">
    <property type="component" value="Chromosome 9"/>
</dbReference>
<proteinExistence type="predicted"/>